<protein>
    <submittedName>
        <fullName evidence="10">Inner centromere protein, ARK-binding domain</fullName>
    </submittedName>
</protein>
<comment type="similarity">
    <text evidence="3">Belongs to the INCENP family.</text>
</comment>
<dbReference type="Pfam" id="PF03941">
    <property type="entry name" value="INCENP_ARK-bind"/>
    <property type="match status" value="1"/>
</dbReference>
<dbReference type="EMBL" id="FWEW01000076">
    <property type="protein sequence ID" value="SLM33639.1"/>
    <property type="molecule type" value="Genomic_DNA"/>
</dbReference>
<dbReference type="Proteomes" id="UP000192927">
    <property type="component" value="Unassembled WGS sequence"/>
</dbReference>
<dbReference type="PANTHER" id="PTHR13142:SF1">
    <property type="entry name" value="INNER CENTROMERE PROTEIN"/>
    <property type="match status" value="1"/>
</dbReference>
<feature type="compositionally biased region" description="Basic and acidic residues" evidence="8">
    <location>
        <begin position="957"/>
        <end position="1037"/>
    </location>
</feature>
<dbReference type="GO" id="GO:0007059">
    <property type="term" value="P:chromosome segregation"/>
    <property type="evidence" value="ECO:0007669"/>
    <property type="project" value="UniProtKB-KW"/>
</dbReference>
<dbReference type="GO" id="GO:0005819">
    <property type="term" value="C:spindle"/>
    <property type="evidence" value="ECO:0007669"/>
    <property type="project" value="UniProtKB-SubCell"/>
</dbReference>
<sequence>MAPARSKAQSQIGSAQWISVEQENINRFGDQEVEDFVFAARNEVDWLNEHMAEIFSSNQFNVTEIFKTPGKLRGKTPRTARKRNPLESRVPLSDVFSKNHSPKPSPLHGTDIFKAVTAVEVPRELISAPLKEPEAEVNRVAKHNTDSGYHGMTEDEMDIDPVPSTTRTTEDEMDIVPVLSTTRTTEDEMDIVPVPSTTMTTESKTDTHSHSALQAPDVNPSGTRPSEDRRTTEGSFHSAREDLTSKVLAKHSPQRNVPTTLNMNEEHSEEDVQLAPAKETSSAEVEVITAIQGEHMEKDSLLDVDPAVDESRSSSEGSSPVRPLVRKSSLTFAALPAREPLTTKKSIGARVSRISHLDQSKINPLSRGSVLGRFIDGKSLSGTQQKLQDDEARMDEDERIDHRGNNDEDIEMVDEERPALTREESDGDAKITKLHNKSSTQRLHERINMLGQSHPPRPTKSIPAVANVAVQPSYPELTCPGIEEIKDLELMNPPLPNSNTANPIDDSDNDDDDDWIKPPPVQSKEQKPTKLSNEYSADVVEEVNPKNGRGGYESGLGTHERPEAKGPQPFRQHAVSSKPTSNGLVHAKSVSAPNLISPSRVTTATGKNHDVDNLASNTVLPSLAHTEPFVQQSTTPARTPVSRRHVDGPLSASKSKLQSIMKTARGLFTSSAGISAQAKMETFSPRSMRSRGPAQGPIESNNADVGLYPDLHNAGTALNLVDELPGHPLRKGEALRTRSSMGKEDKRIEKELKERERVESELEKVRETERQKAARYEEELSTTASSKKIPLSEQERVPESTESETPQLRTAIRKNPRRIPTRGEPVSNIEVTQASSISAEHSETAGTMLPPPPRTQTNSQIQKPKDLRRPIKPARDAASKPKPQPVSIRVGTLSQRIPLNNTVLSSSLQESLPPPQSKPAAVVKKASNVSLQTSASGVSLKTSVSSTSTKPKALLAAERKKEQDEKEAQRKLDQKREVERKRAAQQEEARKQEQQQRQEMERQRERERTASAEDPRKLAQKQAIEKRRLELGKKDQQRNPQRMTNDLVSFERMKSRMQLIFQANALQQDKPQAHGAPFRGELGGTRAPSRLVQDSSRPVITYPAVNPAKPPTKRVFEPDNEDEPMRPARVQGGPLYQQTDAKRRRTNDEDVQEVPDGPKQSMFSNGYTAAASLPKASTMNHTYHPHQQQQQQQQYHNQPPRPANPMDMAKYANGKIPFAENPNPAQPPHKTPLPSKKGGPHAAKSSPNYINPDNIDLAEIPTDSDSDSDSEADNKKQSLMASWVQSPALRDQLRAQEDGVDPEAVFGPIAPLNMEEIFDKSRHHRFRSRTSSANWAGQDRLTEEEVRVDLAARERLRREGGWTYGL</sequence>
<evidence type="ECO:0000256" key="2">
    <source>
        <dbReference type="ARBA" id="ARBA00004186"/>
    </source>
</evidence>
<feature type="compositionally biased region" description="Basic and acidic residues" evidence="8">
    <location>
        <begin position="225"/>
        <end position="244"/>
    </location>
</feature>
<dbReference type="InterPro" id="IPR005635">
    <property type="entry name" value="Inner_centromere_prot_ARK-bd"/>
</dbReference>
<keyword evidence="7" id="KW-0539">Nucleus</keyword>
<feature type="compositionally biased region" description="Acidic residues" evidence="8">
    <location>
        <begin position="505"/>
        <end position="514"/>
    </location>
</feature>
<evidence type="ECO:0000256" key="7">
    <source>
        <dbReference type="ARBA" id="ARBA00023242"/>
    </source>
</evidence>
<feature type="region of interest" description="Disordered" evidence="8">
    <location>
        <begin position="488"/>
        <end position="591"/>
    </location>
</feature>
<dbReference type="PANTHER" id="PTHR13142">
    <property type="entry name" value="INNER CENTROMERE PROTEIN"/>
    <property type="match status" value="1"/>
</dbReference>
<feature type="region of interest" description="Disordered" evidence="8">
    <location>
        <begin position="192"/>
        <end position="281"/>
    </location>
</feature>
<feature type="compositionally biased region" description="Polar residues" evidence="8">
    <location>
        <begin position="829"/>
        <end position="839"/>
    </location>
</feature>
<evidence type="ECO:0000313" key="11">
    <source>
        <dbReference type="Proteomes" id="UP000192927"/>
    </source>
</evidence>
<feature type="compositionally biased region" description="Basic and acidic residues" evidence="8">
    <location>
        <begin position="863"/>
        <end position="879"/>
    </location>
</feature>
<feature type="compositionally biased region" description="Acidic residues" evidence="8">
    <location>
        <begin position="1262"/>
        <end position="1271"/>
    </location>
</feature>
<keyword evidence="5" id="KW-0159">Chromosome partition</keyword>
<feature type="region of interest" description="Disordered" evidence="8">
    <location>
        <begin position="145"/>
        <end position="169"/>
    </location>
</feature>
<reference evidence="11" key="1">
    <citation type="submission" date="2017-03" db="EMBL/GenBank/DDBJ databases">
        <authorList>
            <person name="Sharma R."/>
            <person name="Thines M."/>
        </authorList>
    </citation>
    <scope>NUCLEOTIDE SEQUENCE [LARGE SCALE GENOMIC DNA]</scope>
</reference>
<feature type="compositionally biased region" description="Polar residues" evidence="8">
    <location>
        <begin position="892"/>
        <end position="903"/>
    </location>
</feature>
<keyword evidence="6" id="KW-0206">Cytoskeleton</keyword>
<evidence type="ECO:0000256" key="5">
    <source>
        <dbReference type="ARBA" id="ARBA00022829"/>
    </source>
</evidence>
<feature type="region of interest" description="Disordered" evidence="8">
    <location>
        <begin position="381"/>
        <end position="403"/>
    </location>
</feature>
<feature type="domain" description="Inner centromere protein ARK-binding" evidence="9">
    <location>
        <begin position="1260"/>
        <end position="1318"/>
    </location>
</feature>
<keyword evidence="11" id="KW-1185">Reference proteome</keyword>
<evidence type="ECO:0000256" key="6">
    <source>
        <dbReference type="ARBA" id="ARBA00023212"/>
    </source>
</evidence>
<feature type="region of interest" description="Disordered" evidence="8">
    <location>
        <begin position="679"/>
        <end position="705"/>
    </location>
</feature>
<accession>A0A1W5CSK3</accession>
<evidence type="ECO:0000256" key="4">
    <source>
        <dbReference type="ARBA" id="ARBA00022490"/>
    </source>
</evidence>
<evidence type="ECO:0000256" key="8">
    <source>
        <dbReference type="SAM" id="MobiDB-lite"/>
    </source>
</evidence>
<evidence type="ECO:0000313" key="10">
    <source>
        <dbReference type="EMBL" id="SLM33639.1"/>
    </source>
</evidence>
<feature type="compositionally biased region" description="Basic residues" evidence="8">
    <location>
        <begin position="70"/>
        <end position="83"/>
    </location>
</feature>
<keyword evidence="4" id="KW-0963">Cytoplasm</keyword>
<evidence type="ECO:0000259" key="9">
    <source>
        <dbReference type="Pfam" id="PF03941"/>
    </source>
</evidence>
<feature type="region of interest" description="Disordered" evidence="8">
    <location>
        <begin position="627"/>
        <end position="657"/>
    </location>
</feature>
<name>A0A1W5CSK3_9LECA</name>
<dbReference type="GO" id="GO:0005634">
    <property type="term" value="C:nucleus"/>
    <property type="evidence" value="ECO:0007669"/>
    <property type="project" value="UniProtKB-SubCell"/>
</dbReference>
<evidence type="ECO:0000256" key="1">
    <source>
        <dbReference type="ARBA" id="ARBA00004123"/>
    </source>
</evidence>
<comment type="subcellular location">
    <subcellularLocation>
        <location evidence="2">Cytoplasm</location>
        <location evidence="2">Cytoskeleton</location>
        <location evidence="2">Spindle</location>
    </subcellularLocation>
    <subcellularLocation>
        <location evidence="1">Nucleus</location>
    </subcellularLocation>
</comment>
<feature type="compositionally biased region" description="Basic residues" evidence="8">
    <location>
        <begin position="811"/>
        <end position="820"/>
    </location>
</feature>
<organism evidence="10 11">
    <name type="scientific">Lasallia pustulata</name>
    <dbReference type="NCBI Taxonomy" id="136370"/>
    <lineage>
        <taxon>Eukaryota</taxon>
        <taxon>Fungi</taxon>
        <taxon>Dikarya</taxon>
        <taxon>Ascomycota</taxon>
        <taxon>Pezizomycotina</taxon>
        <taxon>Lecanoromycetes</taxon>
        <taxon>OSLEUM clade</taxon>
        <taxon>Umbilicariomycetidae</taxon>
        <taxon>Umbilicariales</taxon>
        <taxon>Umbilicariaceae</taxon>
        <taxon>Lasallia</taxon>
    </lineage>
</organism>
<feature type="region of interest" description="Disordered" evidence="8">
    <location>
        <begin position="724"/>
        <end position="1045"/>
    </location>
</feature>
<feature type="region of interest" description="Disordered" evidence="8">
    <location>
        <begin position="70"/>
        <end position="109"/>
    </location>
</feature>
<feature type="compositionally biased region" description="Polar residues" evidence="8">
    <location>
        <begin position="574"/>
        <end position="583"/>
    </location>
</feature>
<proteinExistence type="inferred from homology"/>
<evidence type="ECO:0000256" key="3">
    <source>
        <dbReference type="ARBA" id="ARBA00010042"/>
    </source>
</evidence>
<feature type="compositionally biased region" description="Basic and acidic residues" evidence="8">
    <location>
        <begin position="730"/>
        <end position="778"/>
    </location>
</feature>
<feature type="compositionally biased region" description="Low complexity" evidence="8">
    <location>
        <begin position="934"/>
        <end position="952"/>
    </location>
</feature>
<feature type="region of interest" description="Disordered" evidence="8">
    <location>
        <begin position="1065"/>
        <end position="1284"/>
    </location>
</feature>
<feature type="compositionally biased region" description="Polar residues" evidence="8">
    <location>
        <begin position="254"/>
        <end position="263"/>
    </location>
</feature>